<dbReference type="GO" id="GO:0032259">
    <property type="term" value="P:methylation"/>
    <property type="evidence" value="ECO:0007669"/>
    <property type="project" value="UniProtKB-KW"/>
</dbReference>
<comment type="caution">
    <text evidence="2">The sequence shown here is derived from an EMBL/GenBank/DDBJ whole genome shotgun (WGS) entry which is preliminary data.</text>
</comment>
<proteinExistence type="predicted"/>
<dbReference type="Pfam" id="PF08241">
    <property type="entry name" value="Methyltransf_11"/>
    <property type="match status" value="1"/>
</dbReference>
<evidence type="ECO:0000259" key="1">
    <source>
        <dbReference type="Pfam" id="PF08241"/>
    </source>
</evidence>
<reference evidence="2" key="1">
    <citation type="submission" date="2023-06" db="EMBL/GenBank/DDBJ databases">
        <authorList>
            <person name="Jiang Y."/>
            <person name="Liu Q."/>
        </authorList>
    </citation>
    <scope>NUCLEOTIDE SEQUENCE</scope>
    <source>
        <strain evidence="2">CGMCC 1.12089</strain>
    </source>
</reference>
<evidence type="ECO:0000313" key="2">
    <source>
        <dbReference type="EMBL" id="MDM0045149.1"/>
    </source>
</evidence>
<dbReference type="PANTHER" id="PTHR43861">
    <property type="entry name" value="TRANS-ACONITATE 2-METHYLTRANSFERASE-RELATED"/>
    <property type="match status" value="1"/>
</dbReference>
<dbReference type="EMBL" id="JASZYV010000002">
    <property type="protein sequence ID" value="MDM0045149.1"/>
    <property type="molecule type" value="Genomic_DNA"/>
</dbReference>
<name>A0ABT7NB42_9BURK</name>
<dbReference type="RefSeq" id="WP_286660246.1">
    <property type="nucleotide sequence ID" value="NZ_JASZYV010000002.1"/>
</dbReference>
<dbReference type="EC" id="2.1.1.-" evidence="2"/>
<feature type="domain" description="Methyltransferase type 11" evidence="1">
    <location>
        <begin position="218"/>
        <end position="315"/>
    </location>
</feature>
<dbReference type="InterPro" id="IPR013216">
    <property type="entry name" value="Methyltransf_11"/>
</dbReference>
<protein>
    <submittedName>
        <fullName evidence="2">Class I SAM-dependent methyltransferase</fullName>
        <ecNumber evidence="2">2.1.1.-</ecNumber>
    </submittedName>
</protein>
<accession>A0ABT7NB42</accession>
<dbReference type="CDD" id="cd02440">
    <property type="entry name" value="AdoMet_MTases"/>
    <property type="match status" value="1"/>
</dbReference>
<dbReference type="InterPro" id="IPR029063">
    <property type="entry name" value="SAM-dependent_MTases_sf"/>
</dbReference>
<organism evidence="2 3">
    <name type="scientific">Variovorax dokdonensis</name>
    <dbReference type="NCBI Taxonomy" id="344883"/>
    <lineage>
        <taxon>Bacteria</taxon>
        <taxon>Pseudomonadati</taxon>
        <taxon>Pseudomonadota</taxon>
        <taxon>Betaproteobacteria</taxon>
        <taxon>Burkholderiales</taxon>
        <taxon>Comamonadaceae</taxon>
        <taxon>Variovorax</taxon>
    </lineage>
</organism>
<sequence>MNTHDQQFTENIIETIGWGRTLVFGVDEYQTNSIATYLRISGLEATVGSIRDDLEAEPSAGGTEIKSGRVRFESVVCDDYLDSLSLSALDNALSNLVDLVGKNLILRVGHRSQRVGEAAERDRSYWEKRLIKLGLRKHPRYYYAIDYNALELESKGSSITIVMERPPSRLTEEFPLAALAEERDLHMDMMREQGRRSDAHMIRYHKAAAFIREGDRVLDAACGLGYGSHILAANSLAGSIIGIDGSDYAIRYARTAFPGEDAPTFQVGFLPQALKQFDDGTIDFIVSFETLEHLEDPLSFLKECHRVLSPSGRIMTCVPNDWSEADGVDPNPFHFHVYDWGKFHAQLSSYFLLERAFLQTASRKKIAGRWHVSPREWTEVQTSLQPDSEWCVSLAMKSPVLSSRSTVDRAISPYTLNKHLPPYVDFNGQYKNPWLIRGMVSIGLRMGNEEVLCQVAKDIELADSDKADGDAAACILAYAWLSDENYQETPTSLIGMINGHLARLQREPSTPINIRWKVSLLYVSAQIHIATGNRGEAAQFLAKCIGEPYQDYSILLGVKVASAALQLGVMRASDGDLNGARDAWREGLMVGRAATSLDWLREFGEELQLPDFVLRELTSLFDVVTQCATALNTINKLPARPYAIERIKENKSNRIIELTRSDLNNTRSLNSMRIELQEVRASLEQERQEVQKLKYCIHRMKQILGDSAKNSIHE</sequence>
<dbReference type="Proteomes" id="UP001174908">
    <property type="component" value="Unassembled WGS sequence"/>
</dbReference>
<gene>
    <name evidence="2" type="ORF">QTH91_11700</name>
</gene>
<dbReference type="SUPFAM" id="SSF53335">
    <property type="entry name" value="S-adenosyl-L-methionine-dependent methyltransferases"/>
    <property type="match status" value="1"/>
</dbReference>
<dbReference type="Gene3D" id="3.40.50.150">
    <property type="entry name" value="Vaccinia Virus protein VP39"/>
    <property type="match status" value="1"/>
</dbReference>
<dbReference type="GO" id="GO:0008168">
    <property type="term" value="F:methyltransferase activity"/>
    <property type="evidence" value="ECO:0007669"/>
    <property type="project" value="UniProtKB-KW"/>
</dbReference>
<evidence type="ECO:0000313" key="3">
    <source>
        <dbReference type="Proteomes" id="UP001174908"/>
    </source>
</evidence>
<keyword evidence="3" id="KW-1185">Reference proteome</keyword>
<keyword evidence="2" id="KW-0808">Transferase</keyword>
<keyword evidence="2" id="KW-0489">Methyltransferase</keyword>